<dbReference type="EMBL" id="OX459939">
    <property type="protein sequence ID" value="CAI9170193.1"/>
    <property type="molecule type" value="Genomic_DNA"/>
</dbReference>
<reference evidence="1" key="1">
    <citation type="submission" date="2023-04" db="EMBL/GenBank/DDBJ databases">
        <authorList>
            <consortium name="ELIXIR-Norway"/>
        </authorList>
    </citation>
    <scope>NUCLEOTIDE SEQUENCE [LARGE SCALE GENOMIC DNA]</scope>
</reference>
<accession>A0ABN8ZC54</accession>
<protein>
    <submittedName>
        <fullName evidence="1">Uncharacterized protein</fullName>
    </submittedName>
</protein>
<organism evidence="1 2">
    <name type="scientific">Rangifer tarandus platyrhynchus</name>
    <name type="common">Svalbard reindeer</name>
    <dbReference type="NCBI Taxonomy" id="3082113"/>
    <lineage>
        <taxon>Eukaryota</taxon>
        <taxon>Metazoa</taxon>
        <taxon>Chordata</taxon>
        <taxon>Craniata</taxon>
        <taxon>Vertebrata</taxon>
        <taxon>Euteleostomi</taxon>
        <taxon>Mammalia</taxon>
        <taxon>Eutheria</taxon>
        <taxon>Laurasiatheria</taxon>
        <taxon>Artiodactyla</taxon>
        <taxon>Ruminantia</taxon>
        <taxon>Pecora</taxon>
        <taxon>Cervidae</taxon>
        <taxon>Odocoileinae</taxon>
        <taxon>Rangifer</taxon>
    </lineage>
</organism>
<proteinExistence type="predicted"/>
<evidence type="ECO:0000313" key="2">
    <source>
        <dbReference type="Proteomes" id="UP001176941"/>
    </source>
</evidence>
<keyword evidence="2" id="KW-1185">Reference proteome</keyword>
<gene>
    <name evidence="1" type="ORF">MRATA1EN1_LOCUS19155</name>
</gene>
<dbReference type="Proteomes" id="UP001176941">
    <property type="component" value="Chromosome 3"/>
</dbReference>
<sequence>MILVSQGSVGSLCAAHSALSGSAWYVLFILMWIQGVTPATLTVAGVVRTTVYGPFQCGAKESCFQSLTQIPGHTVVNLFPWGNGTLSCTNLVTDLLPYPAVPSAVKSHLPLPEADLLTPVLLWEGAPHTQFRTENSLGAVGSS</sequence>
<name>A0ABN8ZC54_RANTA</name>
<evidence type="ECO:0000313" key="1">
    <source>
        <dbReference type="EMBL" id="CAI9170193.1"/>
    </source>
</evidence>